<dbReference type="GO" id="GO:0003677">
    <property type="term" value="F:DNA binding"/>
    <property type="evidence" value="ECO:0007669"/>
    <property type="project" value="InterPro"/>
</dbReference>
<accession>A0A0C3JQV7</accession>
<dbReference type="STRING" id="870435.A0A0C3JQV7"/>
<dbReference type="PANTHER" id="PTHR21445:SF0">
    <property type="entry name" value="APURINIC-APYRIMIDINIC ENDONUCLEASE"/>
    <property type="match status" value="1"/>
</dbReference>
<feature type="transmembrane region" description="Helical" evidence="1">
    <location>
        <begin position="31"/>
        <end position="57"/>
    </location>
</feature>
<dbReference type="PANTHER" id="PTHR21445">
    <property type="entry name" value="ENDONUCLEASE IV ENDODEOXYRIBONUCLEASE IV"/>
    <property type="match status" value="1"/>
</dbReference>
<dbReference type="GO" id="GO:0005634">
    <property type="term" value="C:nucleus"/>
    <property type="evidence" value="ECO:0007669"/>
    <property type="project" value="TreeGrafter"/>
</dbReference>
<dbReference type="InterPro" id="IPR036237">
    <property type="entry name" value="Xyl_isomerase-like_sf"/>
</dbReference>
<dbReference type="GO" id="GO:0008270">
    <property type="term" value="F:zinc ion binding"/>
    <property type="evidence" value="ECO:0007669"/>
    <property type="project" value="InterPro"/>
</dbReference>
<reference evidence="2 3" key="1">
    <citation type="submission" date="2014-04" db="EMBL/GenBank/DDBJ databases">
        <authorList>
            <consortium name="DOE Joint Genome Institute"/>
            <person name="Kuo A."/>
            <person name="Kohler A."/>
            <person name="Costa M.D."/>
            <person name="Nagy L.G."/>
            <person name="Floudas D."/>
            <person name="Copeland A."/>
            <person name="Barry K.W."/>
            <person name="Cichocki N."/>
            <person name="Veneault-Fourrey C."/>
            <person name="LaButti K."/>
            <person name="Lindquist E.A."/>
            <person name="Lipzen A."/>
            <person name="Lundell T."/>
            <person name="Morin E."/>
            <person name="Murat C."/>
            <person name="Sun H."/>
            <person name="Tunlid A."/>
            <person name="Henrissat B."/>
            <person name="Grigoriev I.V."/>
            <person name="Hibbett D.S."/>
            <person name="Martin F."/>
            <person name="Nordberg H.P."/>
            <person name="Cantor M.N."/>
            <person name="Hua S.X."/>
        </authorList>
    </citation>
    <scope>NUCLEOTIDE SEQUENCE [LARGE SCALE GENOMIC DNA]</scope>
    <source>
        <strain evidence="2 3">Marx 270</strain>
    </source>
</reference>
<gene>
    <name evidence="2" type="ORF">M404DRAFT_30120</name>
</gene>
<dbReference type="InterPro" id="IPR001719">
    <property type="entry name" value="AP_endonuc_2"/>
</dbReference>
<keyword evidence="1" id="KW-0812">Transmembrane</keyword>
<keyword evidence="1" id="KW-0472">Membrane</keyword>
<sequence>MESRCTRSAAGSVENAILNAARVGYVPSPQFIRYTVFFAFTFMPVTMPSANAFALFVKSQCKWAAPPLTESNMSAFTARMTEFEYSPAHLLGKLTTHVGSEKRKKFYECFLDEIQRCEQLGFELYNFQQVQFLVSYSPIPSRTCVPAQIQAGPGNTTDSKLSELCGIIDRVENNDQAGACLDTCHIYAAVRFLDYGDGVRVAPSLTFVLETPMHTTDTTHGAWAAEISVLYRMAGMTETTTVTTNVDSRPPRSRSIITNYTTGKWEYVARSYEFAW</sequence>
<dbReference type="Proteomes" id="UP000054217">
    <property type="component" value="Unassembled WGS sequence"/>
</dbReference>
<dbReference type="GO" id="GO:0008081">
    <property type="term" value="F:phosphoric diester hydrolase activity"/>
    <property type="evidence" value="ECO:0007669"/>
    <property type="project" value="TreeGrafter"/>
</dbReference>
<dbReference type="Gene3D" id="3.20.20.150">
    <property type="entry name" value="Divalent-metal-dependent TIM barrel enzymes"/>
    <property type="match status" value="2"/>
</dbReference>
<proteinExistence type="predicted"/>
<dbReference type="GO" id="GO:0005739">
    <property type="term" value="C:mitochondrion"/>
    <property type="evidence" value="ECO:0007669"/>
    <property type="project" value="TreeGrafter"/>
</dbReference>
<dbReference type="SUPFAM" id="SSF51658">
    <property type="entry name" value="Xylose isomerase-like"/>
    <property type="match status" value="1"/>
</dbReference>
<reference evidence="3" key="2">
    <citation type="submission" date="2015-01" db="EMBL/GenBank/DDBJ databases">
        <title>Evolutionary Origins and Diversification of the Mycorrhizal Mutualists.</title>
        <authorList>
            <consortium name="DOE Joint Genome Institute"/>
            <consortium name="Mycorrhizal Genomics Consortium"/>
            <person name="Kohler A."/>
            <person name="Kuo A."/>
            <person name="Nagy L.G."/>
            <person name="Floudas D."/>
            <person name="Copeland A."/>
            <person name="Barry K.W."/>
            <person name="Cichocki N."/>
            <person name="Veneault-Fourrey C."/>
            <person name="LaButti K."/>
            <person name="Lindquist E.A."/>
            <person name="Lipzen A."/>
            <person name="Lundell T."/>
            <person name="Morin E."/>
            <person name="Murat C."/>
            <person name="Riley R."/>
            <person name="Ohm R."/>
            <person name="Sun H."/>
            <person name="Tunlid A."/>
            <person name="Henrissat B."/>
            <person name="Grigoriev I.V."/>
            <person name="Hibbett D.S."/>
            <person name="Martin F."/>
        </authorList>
    </citation>
    <scope>NUCLEOTIDE SEQUENCE [LARGE SCALE GENOMIC DNA]</scope>
    <source>
        <strain evidence="3">Marx 270</strain>
    </source>
</reference>
<dbReference type="InParanoid" id="A0A0C3JQV7"/>
<name>A0A0C3JQV7_PISTI</name>
<dbReference type="AlphaFoldDB" id="A0A0C3JQV7"/>
<keyword evidence="3" id="KW-1185">Reference proteome</keyword>
<dbReference type="GO" id="GO:0003906">
    <property type="term" value="F:DNA-(apurinic or apyrimidinic site) endonuclease activity"/>
    <property type="evidence" value="ECO:0007669"/>
    <property type="project" value="TreeGrafter"/>
</dbReference>
<evidence type="ECO:0000256" key="1">
    <source>
        <dbReference type="SAM" id="Phobius"/>
    </source>
</evidence>
<dbReference type="EMBL" id="KN832001">
    <property type="protein sequence ID" value="KIN99856.1"/>
    <property type="molecule type" value="Genomic_DNA"/>
</dbReference>
<evidence type="ECO:0000313" key="2">
    <source>
        <dbReference type="EMBL" id="KIN99856.1"/>
    </source>
</evidence>
<keyword evidence="1" id="KW-1133">Transmembrane helix</keyword>
<protein>
    <submittedName>
        <fullName evidence="2">Uncharacterized protein</fullName>
    </submittedName>
</protein>
<evidence type="ECO:0000313" key="3">
    <source>
        <dbReference type="Proteomes" id="UP000054217"/>
    </source>
</evidence>
<organism evidence="2 3">
    <name type="scientific">Pisolithus tinctorius Marx 270</name>
    <dbReference type="NCBI Taxonomy" id="870435"/>
    <lineage>
        <taxon>Eukaryota</taxon>
        <taxon>Fungi</taxon>
        <taxon>Dikarya</taxon>
        <taxon>Basidiomycota</taxon>
        <taxon>Agaricomycotina</taxon>
        <taxon>Agaricomycetes</taxon>
        <taxon>Agaricomycetidae</taxon>
        <taxon>Boletales</taxon>
        <taxon>Sclerodermatineae</taxon>
        <taxon>Pisolithaceae</taxon>
        <taxon>Pisolithus</taxon>
    </lineage>
</organism>
<dbReference type="GO" id="GO:0006284">
    <property type="term" value="P:base-excision repair"/>
    <property type="evidence" value="ECO:0007669"/>
    <property type="project" value="TreeGrafter"/>
</dbReference>
<dbReference type="HOGENOM" id="CLU_1008712_0_0_1"/>
<dbReference type="OrthoDB" id="7663182at2759"/>